<proteinExistence type="predicted"/>
<dbReference type="EMBL" id="NWTC01000009">
    <property type="protein sequence ID" value="PDT47284.1"/>
    <property type="molecule type" value="Genomic_DNA"/>
</dbReference>
<reference evidence="1 2" key="1">
    <citation type="submission" date="2017-09" db="EMBL/GenBank/DDBJ databases">
        <title>Comparative genomics of rhizobia isolated from Phaseolus vulgaris in China.</title>
        <authorList>
            <person name="Tong W."/>
        </authorList>
    </citation>
    <scope>NUCLEOTIDE SEQUENCE [LARGE SCALE GENOMIC DNA]</scope>
    <source>
        <strain evidence="1 2">PCH1</strain>
    </source>
</reference>
<dbReference type="RefSeq" id="WP_097586892.1">
    <property type="nucleotide sequence ID" value="NZ_NWTC01000009.1"/>
</dbReference>
<evidence type="ECO:0000313" key="2">
    <source>
        <dbReference type="Proteomes" id="UP000220353"/>
    </source>
</evidence>
<accession>A0A2A6LXL2</accession>
<name>A0A2A6LXL2_RHIFR</name>
<protein>
    <submittedName>
        <fullName evidence="1">Uncharacterized protein</fullName>
    </submittedName>
</protein>
<organism evidence="1 2">
    <name type="scientific">Rhizobium fredii</name>
    <name type="common">Sinorhizobium fredii</name>
    <dbReference type="NCBI Taxonomy" id="380"/>
    <lineage>
        <taxon>Bacteria</taxon>
        <taxon>Pseudomonadati</taxon>
        <taxon>Pseudomonadota</taxon>
        <taxon>Alphaproteobacteria</taxon>
        <taxon>Hyphomicrobiales</taxon>
        <taxon>Rhizobiaceae</taxon>
        <taxon>Sinorhizobium/Ensifer group</taxon>
        <taxon>Sinorhizobium</taxon>
    </lineage>
</organism>
<dbReference type="AlphaFoldDB" id="A0A2A6LXL2"/>
<sequence length="60" mass="6838">MTRTLTLEINGRKFVYSTLVGDRDPMEMTLSEWRSAPLLTAMAMAPLSLPEHAEDRKDNE</sequence>
<comment type="caution">
    <text evidence="1">The sequence shown here is derived from an EMBL/GenBank/DDBJ whole genome shotgun (WGS) entry which is preliminary data.</text>
</comment>
<gene>
    <name evidence="1" type="ORF">CO661_13970</name>
</gene>
<evidence type="ECO:0000313" key="1">
    <source>
        <dbReference type="EMBL" id="PDT47284.1"/>
    </source>
</evidence>
<dbReference type="Proteomes" id="UP000220353">
    <property type="component" value="Unassembled WGS sequence"/>
</dbReference>